<comment type="caution">
    <text evidence="2">The sequence shown here is derived from an EMBL/GenBank/DDBJ whole genome shotgun (WGS) entry which is preliminary data.</text>
</comment>
<accession>A0A438FKN1</accession>
<dbReference type="AlphaFoldDB" id="A0A438FKN1"/>
<evidence type="ECO:0000256" key="1">
    <source>
        <dbReference type="SAM" id="Coils"/>
    </source>
</evidence>
<dbReference type="EMBL" id="QGNW01000850">
    <property type="protein sequence ID" value="RVW60578.1"/>
    <property type="molecule type" value="Genomic_DNA"/>
</dbReference>
<evidence type="ECO:0000313" key="2">
    <source>
        <dbReference type="EMBL" id="RVW60578.1"/>
    </source>
</evidence>
<proteinExistence type="predicted"/>
<sequence length="85" mass="9740">MTEVVDADVRNLMRKCVKLFKRLEVAKAMRVYIAQHMDDSEDLRSKLKLAKSELAAAKKAADEGTGLLKKVEKERERRLMLRHAG</sequence>
<name>A0A438FKN1_VITVI</name>
<gene>
    <name evidence="2" type="ORF">CK203_064960</name>
</gene>
<keyword evidence="1" id="KW-0175">Coiled coil</keyword>
<protein>
    <submittedName>
        <fullName evidence="2">Uncharacterized protein</fullName>
    </submittedName>
</protein>
<organism evidence="2 3">
    <name type="scientific">Vitis vinifera</name>
    <name type="common">Grape</name>
    <dbReference type="NCBI Taxonomy" id="29760"/>
    <lineage>
        <taxon>Eukaryota</taxon>
        <taxon>Viridiplantae</taxon>
        <taxon>Streptophyta</taxon>
        <taxon>Embryophyta</taxon>
        <taxon>Tracheophyta</taxon>
        <taxon>Spermatophyta</taxon>
        <taxon>Magnoliopsida</taxon>
        <taxon>eudicotyledons</taxon>
        <taxon>Gunneridae</taxon>
        <taxon>Pentapetalae</taxon>
        <taxon>rosids</taxon>
        <taxon>Vitales</taxon>
        <taxon>Vitaceae</taxon>
        <taxon>Viteae</taxon>
        <taxon>Vitis</taxon>
    </lineage>
</organism>
<reference evidence="2 3" key="1">
    <citation type="journal article" date="2018" name="PLoS Genet.">
        <title>Population sequencing reveals clonal diversity and ancestral inbreeding in the grapevine cultivar Chardonnay.</title>
        <authorList>
            <person name="Roach M.J."/>
            <person name="Johnson D.L."/>
            <person name="Bohlmann J."/>
            <person name="van Vuuren H.J."/>
            <person name="Jones S.J."/>
            <person name="Pretorius I.S."/>
            <person name="Schmidt S.A."/>
            <person name="Borneman A.R."/>
        </authorList>
    </citation>
    <scope>NUCLEOTIDE SEQUENCE [LARGE SCALE GENOMIC DNA]</scope>
    <source>
        <strain evidence="3">cv. Chardonnay</strain>
        <tissue evidence="2">Leaf</tissue>
    </source>
</reference>
<evidence type="ECO:0000313" key="3">
    <source>
        <dbReference type="Proteomes" id="UP000288805"/>
    </source>
</evidence>
<feature type="coiled-coil region" evidence="1">
    <location>
        <begin position="33"/>
        <end position="60"/>
    </location>
</feature>
<dbReference type="Proteomes" id="UP000288805">
    <property type="component" value="Unassembled WGS sequence"/>
</dbReference>